<dbReference type="AlphaFoldDB" id="A0A4R3XQN8"/>
<dbReference type="RefSeq" id="WP_124946272.1">
    <property type="nucleotide sequence ID" value="NZ_BHVT01000028.1"/>
</dbReference>
<accession>A0A4R3XQN8</accession>
<dbReference type="OrthoDB" id="1359970at2"/>
<comment type="caution">
    <text evidence="1">The sequence shown here is derived from an EMBL/GenBank/DDBJ whole genome shotgun (WGS) entry which is preliminary data.</text>
</comment>
<keyword evidence="2" id="KW-1185">Reference proteome</keyword>
<protein>
    <submittedName>
        <fullName evidence="1">Uncharacterized protein</fullName>
    </submittedName>
</protein>
<dbReference type="Proteomes" id="UP000295367">
    <property type="component" value="Unassembled WGS sequence"/>
</dbReference>
<gene>
    <name evidence="1" type="ORF">EDC63_1452</name>
</gene>
<organism evidence="1 2">
    <name type="scientific">Sulfurirhabdus autotrophica</name>
    <dbReference type="NCBI Taxonomy" id="1706046"/>
    <lineage>
        <taxon>Bacteria</taxon>
        <taxon>Pseudomonadati</taxon>
        <taxon>Pseudomonadota</taxon>
        <taxon>Betaproteobacteria</taxon>
        <taxon>Nitrosomonadales</taxon>
        <taxon>Sulfuricellaceae</taxon>
        <taxon>Sulfurirhabdus</taxon>
    </lineage>
</organism>
<proteinExistence type="predicted"/>
<reference evidence="1 2" key="1">
    <citation type="submission" date="2019-03" db="EMBL/GenBank/DDBJ databases">
        <title>Genomic Encyclopedia of Type Strains, Phase IV (KMG-IV): sequencing the most valuable type-strain genomes for metagenomic binning, comparative biology and taxonomic classification.</title>
        <authorList>
            <person name="Goeker M."/>
        </authorList>
    </citation>
    <scope>NUCLEOTIDE SEQUENCE [LARGE SCALE GENOMIC DNA]</scope>
    <source>
        <strain evidence="1 2">DSM 100309</strain>
    </source>
</reference>
<evidence type="ECO:0000313" key="1">
    <source>
        <dbReference type="EMBL" id="TCV78148.1"/>
    </source>
</evidence>
<evidence type="ECO:0000313" key="2">
    <source>
        <dbReference type="Proteomes" id="UP000295367"/>
    </source>
</evidence>
<sequence>MRLNILGDFDSESGVGQVLDALSDSGYRSYFQEKVYGTGLIGVTVIMMCQDPKLKLKRRVRLSKTDRKLYIDIMLDLLEMKGATPNKRKRIVVERLSKEVPEIVSKYKMDDFDGARFLDDFEIWIVQTGWLELN</sequence>
<name>A0A4R3XQN8_9PROT</name>
<dbReference type="EMBL" id="SMCO01000045">
    <property type="protein sequence ID" value="TCV78148.1"/>
    <property type="molecule type" value="Genomic_DNA"/>
</dbReference>